<dbReference type="InterPro" id="IPR016181">
    <property type="entry name" value="Acyl_CoA_acyltransferase"/>
</dbReference>
<dbReference type="Proteomes" id="UP000002671">
    <property type="component" value="Chromosome"/>
</dbReference>
<dbReference type="GeneID" id="1208060"/>
<reference evidence="1 2" key="1">
    <citation type="journal article" date="2003" name="Proc. Natl. Acad. Sci. U.S.A.">
        <title>Complete genome sequence of the Q-fever pathogen, Coxiella burnetii.</title>
        <authorList>
            <person name="Seshadri R."/>
            <person name="Paulsen I.T."/>
            <person name="Eisen J.A."/>
            <person name="Read T.D."/>
            <person name="Nelson K.E."/>
            <person name="Nelson W.C."/>
            <person name="Ward N.L."/>
            <person name="Tettelin H."/>
            <person name="Davidsen T.M."/>
            <person name="Beanan M.J."/>
            <person name="Deboy R.T."/>
            <person name="Daugherty S.C."/>
            <person name="Brinkac L.M."/>
            <person name="Madupu R."/>
            <person name="Dodson R.J."/>
            <person name="Khouri H.M."/>
            <person name="Lee K.H."/>
            <person name="Carty H.A."/>
            <person name="Scanlan D."/>
            <person name="Heinzen R.A."/>
            <person name="Thompson H.A."/>
            <person name="Samuel J.E."/>
            <person name="Fraser C.M."/>
            <person name="Heidelberg J.F."/>
        </authorList>
    </citation>
    <scope>NUCLEOTIDE SEQUENCE [LARGE SCALE GENOMIC DNA]</scope>
    <source>
        <strain evidence="2">RSA 493 / Nine Mile phase I</strain>
    </source>
</reference>
<organism evidence="1 2">
    <name type="scientific">Coxiella burnetii (strain RSA 493 / Nine Mile phase I)</name>
    <dbReference type="NCBI Taxonomy" id="227377"/>
    <lineage>
        <taxon>Bacteria</taxon>
        <taxon>Pseudomonadati</taxon>
        <taxon>Pseudomonadota</taxon>
        <taxon>Gammaproteobacteria</taxon>
        <taxon>Legionellales</taxon>
        <taxon>Coxiellaceae</taxon>
        <taxon>Coxiella</taxon>
    </lineage>
</organism>
<evidence type="ECO:0000313" key="1">
    <source>
        <dbReference type="EMBL" id="AAO89744.1"/>
    </source>
</evidence>
<sequence length="386" mass="45283">MNKKKIEIIEQREVLNNRIFYEKYKSHFAVELLLRESQYFVKNVKTKFFLLRCEDDLIPCTLNETDYDNAVICSPYTTFVSYAKSEFKNLSGAIPLFFRIIINVFGLIAKLCKFNQVIQLNNPLALSLEHPRCLAENLSEITKTLILKYPNYAIYIPRFINIDNLYSQLQLNNYQCMPTMVAYLLDPKNIIKNNSKGRYSAKRHAKNDTKLLNTSGYKSVSFTDLTKKQIQRVRSLYKMLYLGRHSKCNPNYTEEYFKQLIHENDHLFLYLAKESGTIDAFACLRIKDKLISCTPVGYDTRLPQNLNLYRQLTALTLKYAKTNNYVLNLSTGADRFKLNRGGTPVFQYNAVYYQHLPLFRKLPWILLGRILKFMTLERYIKLACKK</sequence>
<dbReference type="EnsemblBacteria" id="AAO89744">
    <property type="protein sequence ID" value="AAO89744"/>
    <property type="gene ID" value="CBU_0184"/>
</dbReference>
<dbReference type="eggNOG" id="COG0189">
    <property type="taxonomic scope" value="Bacteria"/>
</dbReference>
<dbReference type="HOGENOM" id="CLU_050503_0_0_6"/>
<dbReference type="KEGG" id="cbu:CBU_0184"/>
<evidence type="ECO:0000313" key="2">
    <source>
        <dbReference type="Proteomes" id="UP000002671"/>
    </source>
</evidence>
<dbReference type="RefSeq" id="WP_010957427.1">
    <property type="nucleotide sequence ID" value="NC_002971.4"/>
</dbReference>
<name>Q83EX4_COXBU</name>
<proteinExistence type="predicted"/>
<dbReference type="RefSeq" id="NP_819230.1">
    <property type="nucleotide sequence ID" value="NC_002971.4"/>
</dbReference>
<protein>
    <submittedName>
        <fullName evidence="1">Hypothetical membrane associated protein</fullName>
    </submittedName>
</protein>
<keyword evidence="2" id="KW-1185">Reference proteome</keyword>
<reference evidence="1 2" key="2">
    <citation type="journal article" date="2009" name="Infect. Immun.">
        <title>Comparative genomics reveal extensive transposon-mediated genomic plasticity and diversity among potential effector proteins within the genus Coxiella.</title>
        <authorList>
            <person name="Beare P.A."/>
            <person name="Unsworth N."/>
            <person name="Andoh M."/>
            <person name="Voth D.E."/>
            <person name="Omsland A."/>
            <person name="Gilk S.D."/>
            <person name="Williams K.P."/>
            <person name="Sobral B.W."/>
            <person name="Kupko J.J.III."/>
            <person name="Porcella S.F."/>
            <person name="Samuel J.E."/>
            <person name="Heinzen R.A."/>
        </authorList>
    </citation>
    <scope>NUCLEOTIDE SEQUENCE [LARGE SCALE GENOMIC DNA]</scope>
    <source>
        <strain evidence="2">RSA 493 / Nine Mile phase I</strain>
    </source>
</reference>
<dbReference type="EMBL" id="AE016828">
    <property type="protein sequence ID" value="AAO89744.1"/>
    <property type="molecule type" value="Genomic_DNA"/>
</dbReference>
<dbReference type="AlphaFoldDB" id="Q83EX4"/>
<dbReference type="SUPFAM" id="SSF55729">
    <property type="entry name" value="Acyl-CoA N-acyltransferases (Nat)"/>
    <property type="match status" value="1"/>
</dbReference>
<dbReference type="PATRIC" id="fig|227377.7.peg.184"/>
<gene>
    <name evidence="1" type="ordered locus">CBU_0184</name>
</gene>
<dbReference type="OrthoDB" id="9809725at2"/>
<accession>Q83EX4</accession>